<sequence length="488" mass="53006">MKQKQCIVTAAVFGSALLVGGAGFANDKPNVVIMLADNVGWGDISAYSGGPKVRGMPTTNIDALAAEGMQLTQFFVEPGCTPSRAALMTGRYSNRSGLGTIIIGGTPNTLKDEEITLAEVMQDAGYKTAMYGKWHLGSEEQSWPTRQGFDYYGVGVIETSDGTLYRQSMERHGISEDVIAARAPKIMESDSDGTLHVVREYDLAYRAQVEGDIAKGAVEYIQENADSEDPFFLYIGWTNTHYPNSVAPEFSGITGYPYGDAITELDARTGEVLDAIDDAGIADNTIVMWLSDNGATPSAAPYQHKGGSNGPFRGELGDALEGSLRVPAMVRWPGHIAPSVSNEMVSVHDIMPTIAALTGAAMPTDRYYDGFDQSALLKGDQQNSNREALITWVNNEIGSIRWRNYRVYPKAFATSFYNNPSQGGGNGIQLKKNELPDIYDIEMDPREEINITADHAWVLGYTSQVLAEYYATLKDDPNPPGVSLTILD</sequence>
<evidence type="ECO:0000313" key="10">
    <source>
        <dbReference type="Proteomes" id="UP000240418"/>
    </source>
</evidence>
<dbReference type="InterPro" id="IPR050738">
    <property type="entry name" value="Sulfatase"/>
</dbReference>
<evidence type="ECO:0000256" key="1">
    <source>
        <dbReference type="ARBA" id="ARBA00001913"/>
    </source>
</evidence>
<dbReference type="InterPro" id="IPR017850">
    <property type="entry name" value="Alkaline_phosphatase_core_sf"/>
</dbReference>
<evidence type="ECO:0000256" key="4">
    <source>
        <dbReference type="ARBA" id="ARBA00022729"/>
    </source>
</evidence>
<comment type="similarity">
    <text evidence="2">Belongs to the sulfatase family.</text>
</comment>
<dbReference type="CDD" id="cd16142">
    <property type="entry name" value="ARS_like"/>
    <property type="match status" value="1"/>
</dbReference>
<dbReference type="Gene3D" id="3.40.720.10">
    <property type="entry name" value="Alkaline Phosphatase, subunit A"/>
    <property type="match status" value="1"/>
</dbReference>
<keyword evidence="10" id="KW-1185">Reference proteome</keyword>
<feature type="domain" description="Sulfatase N-terminal" evidence="8">
    <location>
        <begin position="29"/>
        <end position="360"/>
    </location>
</feature>
<keyword evidence="3" id="KW-0479">Metal-binding</keyword>
<dbReference type="OrthoDB" id="9803751at2"/>
<feature type="signal peptide" evidence="7">
    <location>
        <begin position="1"/>
        <end position="25"/>
    </location>
</feature>
<comment type="cofactor">
    <cofactor evidence="1">
        <name>Ca(2+)</name>
        <dbReference type="ChEBI" id="CHEBI:29108"/>
    </cofactor>
</comment>
<dbReference type="InterPro" id="IPR000917">
    <property type="entry name" value="Sulfatase_N"/>
</dbReference>
<evidence type="ECO:0000313" key="9">
    <source>
        <dbReference type="EMBL" id="PSL20066.1"/>
    </source>
</evidence>
<dbReference type="SUPFAM" id="SSF53649">
    <property type="entry name" value="Alkaline phosphatase-like"/>
    <property type="match status" value="1"/>
</dbReference>
<protein>
    <submittedName>
        <fullName evidence="9">Arylsulfatase</fullName>
    </submittedName>
</protein>
<dbReference type="Pfam" id="PF00884">
    <property type="entry name" value="Sulfatase"/>
    <property type="match status" value="1"/>
</dbReference>
<dbReference type="GO" id="GO:0004065">
    <property type="term" value="F:arylsulfatase activity"/>
    <property type="evidence" value="ECO:0007669"/>
    <property type="project" value="TreeGrafter"/>
</dbReference>
<evidence type="ECO:0000256" key="7">
    <source>
        <dbReference type="SAM" id="SignalP"/>
    </source>
</evidence>
<keyword evidence="5" id="KW-0378">Hydrolase</keyword>
<evidence type="ECO:0000256" key="2">
    <source>
        <dbReference type="ARBA" id="ARBA00008779"/>
    </source>
</evidence>
<feature type="chain" id="PRO_5015175547" evidence="7">
    <location>
        <begin position="26"/>
        <end position="488"/>
    </location>
</feature>
<name>A0A2P8FEB3_9RHOB</name>
<dbReference type="Proteomes" id="UP000240418">
    <property type="component" value="Unassembled WGS sequence"/>
</dbReference>
<dbReference type="PANTHER" id="PTHR42693">
    <property type="entry name" value="ARYLSULFATASE FAMILY MEMBER"/>
    <property type="match status" value="1"/>
</dbReference>
<gene>
    <name evidence="9" type="ORF">CLV88_104126</name>
</gene>
<dbReference type="RefSeq" id="WP_106608080.1">
    <property type="nucleotide sequence ID" value="NZ_PYGJ01000004.1"/>
</dbReference>
<dbReference type="Gene3D" id="3.30.1120.10">
    <property type="match status" value="1"/>
</dbReference>
<evidence type="ECO:0000256" key="6">
    <source>
        <dbReference type="ARBA" id="ARBA00022837"/>
    </source>
</evidence>
<dbReference type="PANTHER" id="PTHR42693:SF42">
    <property type="entry name" value="ARYLSULFATASE G"/>
    <property type="match status" value="1"/>
</dbReference>
<accession>A0A2P8FEB3</accession>
<keyword evidence="6" id="KW-0106">Calcium</keyword>
<evidence type="ECO:0000256" key="5">
    <source>
        <dbReference type="ARBA" id="ARBA00022801"/>
    </source>
</evidence>
<dbReference type="GO" id="GO:0046872">
    <property type="term" value="F:metal ion binding"/>
    <property type="evidence" value="ECO:0007669"/>
    <property type="project" value="UniProtKB-KW"/>
</dbReference>
<comment type="caution">
    <text evidence="9">The sequence shown here is derived from an EMBL/GenBank/DDBJ whole genome shotgun (WGS) entry which is preliminary data.</text>
</comment>
<dbReference type="AlphaFoldDB" id="A0A2P8FEB3"/>
<organism evidence="9 10">
    <name type="scientific">Shimia abyssi</name>
    <dbReference type="NCBI Taxonomy" id="1662395"/>
    <lineage>
        <taxon>Bacteria</taxon>
        <taxon>Pseudomonadati</taxon>
        <taxon>Pseudomonadota</taxon>
        <taxon>Alphaproteobacteria</taxon>
        <taxon>Rhodobacterales</taxon>
        <taxon>Roseobacteraceae</taxon>
    </lineage>
</organism>
<reference evidence="9 10" key="1">
    <citation type="submission" date="2018-03" db="EMBL/GenBank/DDBJ databases">
        <title>Genomic Encyclopedia of Archaeal and Bacterial Type Strains, Phase II (KMG-II): from individual species to whole genera.</title>
        <authorList>
            <person name="Goeker M."/>
        </authorList>
    </citation>
    <scope>NUCLEOTIDE SEQUENCE [LARGE SCALE GENOMIC DNA]</scope>
    <source>
        <strain evidence="9 10">DSM 100673</strain>
    </source>
</reference>
<evidence type="ECO:0000259" key="8">
    <source>
        <dbReference type="Pfam" id="PF00884"/>
    </source>
</evidence>
<keyword evidence="4 7" id="KW-0732">Signal</keyword>
<proteinExistence type="inferred from homology"/>
<evidence type="ECO:0000256" key="3">
    <source>
        <dbReference type="ARBA" id="ARBA00022723"/>
    </source>
</evidence>
<dbReference type="EMBL" id="PYGJ01000004">
    <property type="protein sequence ID" value="PSL20066.1"/>
    <property type="molecule type" value="Genomic_DNA"/>
</dbReference>